<dbReference type="OrthoDB" id="10500697at2759"/>
<dbReference type="AlphaFoldDB" id="A0A2H3DAS8"/>
<evidence type="ECO:0000313" key="1">
    <source>
        <dbReference type="EMBL" id="PBK92341.1"/>
    </source>
</evidence>
<sequence>MSKLQTVPPCDDSKRSNHTLHLCRIVQSKLHMKEVPIRDDRSCRRRITSGDPGSIRLTRNFGAITNGQILCEGDTMGDEVSASCCRLAVLLRPARPAYTLLEGKCAMVVVKTEPSLCLLARTQTILASETTQCQNENEVIDVLEAAQTSRKQR</sequence>
<name>A0A2H3DAS8_ARMGA</name>
<evidence type="ECO:0000313" key="2">
    <source>
        <dbReference type="Proteomes" id="UP000217790"/>
    </source>
</evidence>
<keyword evidence="2" id="KW-1185">Reference proteome</keyword>
<reference evidence="2" key="1">
    <citation type="journal article" date="2017" name="Nat. Ecol. Evol.">
        <title>Genome expansion and lineage-specific genetic innovations in the forest pathogenic fungi Armillaria.</title>
        <authorList>
            <person name="Sipos G."/>
            <person name="Prasanna A.N."/>
            <person name="Walter M.C."/>
            <person name="O'Connor E."/>
            <person name="Balint B."/>
            <person name="Krizsan K."/>
            <person name="Kiss B."/>
            <person name="Hess J."/>
            <person name="Varga T."/>
            <person name="Slot J."/>
            <person name="Riley R."/>
            <person name="Boka B."/>
            <person name="Rigling D."/>
            <person name="Barry K."/>
            <person name="Lee J."/>
            <person name="Mihaltcheva S."/>
            <person name="LaButti K."/>
            <person name="Lipzen A."/>
            <person name="Waldron R."/>
            <person name="Moloney N.M."/>
            <person name="Sperisen C."/>
            <person name="Kredics L."/>
            <person name="Vagvoelgyi C."/>
            <person name="Patrignani A."/>
            <person name="Fitzpatrick D."/>
            <person name="Nagy I."/>
            <person name="Doyle S."/>
            <person name="Anderson J.B."/>
            <person name="Grigoriev I.V."/>
            <person name="Gueldener U."/>
            <person name="Muensterkoetter M."/>
            <person name="Nagy L.G."/>
        </authorList>
    </citation>
    <scope>NUCLEOTIDE SEQUENCE [LARGE SCALE GENOMIC DNA]</scope>
    <source>
        <strain evidence="2">Ar21-2</strain>
    </source>
</reference>
<proteinExistence type="predicted"/>
<dbReference type="EMBL" id="KZ293659">
    <property type="protein sequence ID" value="PBK92341.1"/>
    <property type="molecule type" value="Genomic_DNA"/>
</dbReference>
<organism evidence="1 2">
    <name type="scientific">Armillaria gallica</name>
    <name type="common">Bulbous honey fungus</name>
    <name type="synonym">Armillaria bulbosa</name>
    <dbReference type="NCBI Taxonomy" id="47427"/>
    <lineage>
        <taxon>Eukaryota</taxon>
        <taxon>Fungi</taxon>
        <taxon>Dikarya</taxon>
        <taxon>Basidiomycota</taxon>
        <taxon>Agaricomycotina</taxon>
        <taxon>Agaricomycetes</taxon>
        <taxon>Agaricomycetidae</taxon>
        <taxon>Agaricales</taxon>
        <taxon>Marasmiineae</taxon>
        <taxon>Physalacriaceae</taxon>
        <taxon>Armillaria</taxon>
    </lineage>
</organism>
<accession>A0A2H3DAS8</accession>
<dbReference type="Proteomes" id="UP000217790">
    <property type="component" value="Unassembled WGS sequence"/>
</dbReference>
<protein>
    <submittedName>
        <fullName evidence="1">Uncharacterized protein</fullName>
    </submittedName>
</protein>
<dbReference type="InParanoid" id="A0A2H3DAS8"/>
<gene>
    <name evidence="1" type="ORF">ARMGADRAFT_1063763</name>
</gene>